<feature type="coiled-coil region" evidence="2">
    <location>
        <begin position="84"/>
        <end position="118"/>
    </location>
</feature>
<comment type="similarity">
    <text evidence="1">Belongs to the membrane fusion protein (MFP) (TC 8.A.1) family.</text>
</comment>
<proteinExistence type="inferred from homology"/>
<evidence type="ECO:0000256" key="2">
    <source>
        <dbReference type="SAM" id="Coils"/>
    </source>
</evidence>
<dbReference type="Pfam" id="PF25917">
    <property type="entry name" value="BSH_RND"/>
    <property type="match status" value="1"/>
</dbReference>
<dbReference type="PANTHER" id="PTHR30367:SF6">
    <property type="entry name" value="SECRETION PROTEIN-RELATED"/>
    <property type="match status" value="1"/>
</dbReference>
<organism evidence="5">
    <name type="scientific">Pseudoalteromonas translucida KMM 520</name>
    <dbReference type="NCBI Taxonomy" id="1315283"/>
    <lineage>
        <taxon>Bacteria</taxon>
        <taxon>Pseudomonadati</taxon>
        <taxon>Pseudomonadota</taxon>
        <taxon>Gammaproteobacteria</taxon>
        <taxon>Alteromonadales</taxon>
        <taxon>Pseudoalteromonadaceae</taxon>
        <taxon>Pseudoalteromonas</taxon>
    </lineage>
</organism>
<evidence type="ECO:0000313" key="5">
    <source>
        <dbReference type="EMBL" id="ALS34573.1"/>
    </source>
</evidence>
<gene>
    <name evidence="5" type="ORF">PTRA_b0030</name>
</gene>
<accession>A0A0U2VA06</accession>
<dbReference type="InterPro" id="IPR058625">
    <property type="entry name" value="MdtA-like_BSH"/>
</dbReference>
<dbReference type="OrthoDB" id="8958519at2"/>
<dbReference type="EMBL" id="CP011035">
    <property type="protein sequence ID" value="ALS34573.1"/>
    <property type="molecule type" value="Genomic_DNA"/>
</dbReference>
<dbReference type="Gene3D" id="2.40.50.100">
    <property type="match status" value="1"/>
</dbReference>
<name>A0A0U2VA06_9GAMM</name>
<feature type="transmembrane region" description="Helical" evidence="3">
    <location>
        <begin position="12"/>
        <end position="32"/>
    </location>
</feature>
<dbReference type="AlphaFoldDB" id="A0A0U2VA06"/>
<dbReference type="InterPro" id="IPR050393">
    <property type="entry name" value="MFP_Efflux_Pump"/>
</dbReference>
<dbReference type="Gene3D" id="2.40.30.170">
    <property type="match status" value="1"/>
</dbReference>
<dbReference type="SUPFAM" id="SSF111369">
    <property type="entry name" value="HlyD-like secretion proteins"/>
    <property type="match status" value="2"/>
</dbReference>
<dbReference type="RefSeq" id="WP_058374644.1">
    <property type="nucleotide sequence ID" value="NZ_CP011035.1"/>
</dbReference>
<keyword evidence="3" id="KW-1133">Transmembrane helix</keyword>
<keyword evidence="3" id="KW-0472">Membrane</keyword>
<dbReference type="Proteomes" id="UP000065261">
    <property type="component" value="Chromosome II"/>
</dbReference>
<keyword evidence="3" id="KW-0812">Transmembrane</keyword>
<sequence>MTPDQKFARYVRLSLVGFILVFLYYVIADIWLPVTPQARVYHPVVQISPQISGRVTKVLVSNNQPVKAGDILFEIDQSTYLLAVEQAKLTLDDAKLQNKRLDTNVKALEAQISAAKAKQHEQSLLKSRGEKLYKQNSISEQELESIRANFAASKSNVAAFEAQLAEAVLARGTSGEDNLALRHGANQLAQAELNLSYTQVRALSDGVVANLQLLDGAYALSGQPLLAIVAKKADLVADFREKSLLNMHPGSLAKVVFDSRPGEVYDAKISTFEAGVSDGQLSANGLLSTTETSNRWVRDAQRQRIHLQLLKNDQALITNMPSGARATVQLLPESKLGQWLGAAQIRFISWLHYIY</sequence>
<dbReference type="KEGG" id="ptn:PTRA_b0030"/>
<reference evidence="5 6" key="1">
    <citation type="submission" date="2015-03" db="EMBL/GenBank/DDBJ databases">
        <authorList>
            <person name="Murphy D."/>
        </authorList>
    </citation>
    <scope>NUCLEOTIDE SEQUENCE [LARGE SCALE GENOMIC DNA]</scope>
    <source>
        <strain evidence="5 6">KMM 520</strain>
    </source>
</reference>
<feature type="domain" description="Multidrug resistance protein MdtA-like barrel-sandwich hybrid" evidence="4">
    <location>
        <begin position="44"/>
        <end position="229"/>
    </location>
</feature>
<evidence type="ECO:0000259" key="4">
    <source>
        <dbReference type="Pfam" id="PF25917"/>
    </source>
</evidence>
<evidence type="ECO:0000256" key="1">
    <source>
        <dbReference type="ARBA" id="ARBA00009477"/>
    </source>
</evidence>
<protein>
    <recommendedName>
        <fullName evidence="4">Multidrug resistance protein MdtA-like barrel-sandwich hybrid domain-containing protein</fullName>
    </recommendedName>
</protein>
<evidence type="ECO:0000313" key="6">
    <source>
        <dbReference type="Proteomes" id="UP000065261"/>
    </source>
</evidence>
<evidence type="ECO:0000256" key="3">
    <source>
        <dbReference type="SAM" id="Phobius"/>
    </source>
</evidence>
<dbReference type="PATRIC" id="fig|1315283.4.peg.3163"/>
<keyword evidence="2" id="KW-0175">Coiled coil</keyword>
<dbReference type="PANTHER" id="PTHR30367">
    <property type="entry name" value="P-HYDROXYBENZOIC ACID EFFLUX PUMP SUBUNIT AAEA-RELATED"/>
    <property type="match status" value="1"/>
</dbReference>